<reference evidence="3 4" key="1">
    <citation type="submission" date="2023-06" db="EMBL/GenBank/DDBJ databases">
        <title>Five Gram-positive bacteria isolated from mangrove sediments in Shenzhen, Guangdong, China.</title>
        <authorList>
            <person name="Yu S."/>
            <person name="Zheng W."/>
            <person name="Huang Y."/>
        </authorList>
    </citation>
    <scope>NUCLEOTIDE SEQUENCE [LARGE SCALE GENOMIC DNA]</scope>
    <source>
        <strain evidence="3 4">SaN35-3</strain>
        <plasmid evidence="3 4">unnamed1</plasmid>
    </source>
</reference>
<keyword evidence="1" id="KW-0732">Signal</keyword>
<proteinExistence type="predicted"/>
<dbReference type="Pfam" id="PF09992">
    <property type="entry name" value="NAGPA"/>
    <property type="match status" value="1"/>
</dbReference>
<evidence type="ECO:0000313" key="4">
    <source>
        <dbReference type="Proteomes" id="UP001197974"/>
    </source>
</evidence>
<protein>
    <submittedName>
        <fullName evidence="3">Phosphodiester glycosidase family protein</fullName>
    </submittedName>
</protein>
<evidence type="ECO:0000259" key="2">
    <source>
        <dbReference type="Pfam" id="PF09992"/>
    </source>
</evidence>
<dbReference type="RefSeq" id="WP_226540742.1">
    <property type="nucleotide sequence ID" value="NZ_CP129014.1"/>
</dbReference>
<evidence type="ECO:0000256" key="1">
    <source>
        <dbReference type="SAM" id="SignalP"/>
    </source>
</evidence>
<dbReference type="GO" id="GO:0016798">
    <property type="term" value="F:hydrolase activity, acting on glycosyl bonds"/>
    <property type="evidence" value="ECO:0007669"/>
    <property type="project" value="UniProtKB-KW"/>
</dbReference>
<name>A0ABY9K176_9BACI</name>
<dbReference type="EMBL" id="CP129014">
    <property type="protein sequence ID" value="WLR44445.1"/>
    <property type="molecule type" value="Genomic_DNA"/>
</dbReference>
<accession>A0ABY9K176</accession>
<feature type="domain" description="Phosphodiester glycosidase" evidence="2">
    <location>
        <begin position="75"/>
        <end position="275"/>
    </location>
</feature>
<geneLocation type="plasmid" evidence="3 4">
    <name>unnamed1</name>
</geneLocation>
<dbReference type="InterPro" id="IPR018711">
    <property type="entry name" value="NAGPA"/>
</dbReference>
<keyword evidence="3" id="KW-0614">Plasmid</keyword>
<dbReference type="Proteomes" id="UP001197974">
    <property type="component" value="Plasmid unnamed1"/>
</dbReference>
<evidence type="ECO:0000313" key="3">
    <source>
        <dbReference type="EMBL" id="WLR44445.1"/>
    </source>
</evidence>
<gene>
    <name evidence="3" type="ORF">LC087_18860</name>
</gene>
<keyword evidence="3" id="KW-0378">Hydrolase</keyword>
<feature type="signal peptide" evidence="1">
    <location>
        <begin position="1"/>
        <end position="20"/>
    </location>
</feature>
<sequence>MLKKVKKVTQLALVSATVFAASIVGGNVETVQAAKTVHKANSYEYIETNDFRVIKTHASNIKALKIDTPLINTRYFGINGGLFNFPEEENGYKSSASNIFWEKSQVGKPYTLNERNTGNNYRGTLVTFKDPIEGTKAVIKSYRNTSEVKADLGANLDYRNMLGGGNLYLKNPQSVFDAGFNAEGWDSRYHHPRYTGATRTGIGLKYENGKSYLYLMVSKYDTSLYNLRNTMINLGCNEGIWLDGGISSQMRVNNGSGIFEFAQKYEGQYRSIHHAVTLINTH</sequence>
<keyword evidence="3" id="KW-0326">Glycosidase</keyword>
<keyword evidence="4" id="KW-1185">Reference proteome</keyword>
<organism evidence="3 4">
    <name type="scientific">Bacillus carboniphilus</name>
    <dbReference type="NCBI Taxonomy" id="86663"/>
    <lineage>
        <taxon>Bacteria</taxon>
        <taxon>Bacillati</taxon>
        <taxon>Bacillota</taxon>
        <taxon>Bacilli</taxon>
        <taxon>Bacillales</taxon>
        <taxon>Bacillaceae</taxon>
        <taxon>Bacillus</taxon>
    </lineage>
</organism>
<feature type="chain" id="PRO_5047352512" evidence="1">
    <location>
        <begin position="21"/>
        <end position="282"/>
    </location>
</feature>